<evidence type="ECO:0000256" key="2">
    <source>
        <dbReference type="ARBA" id="ARBA00008661"/>
    </source>
</evidence>
<keyword evidence="13" id="KW-1185">Reference proteome</keyword>
<keyword evidence="7 10" id="KW-1133">Transmembrane helix</keyword>
<evidence type="ECO:0000256" key="4">
    <source>
        <dbReference type="ARBA" id="ARBA00022679"/>
    </source>
</evidence>
<evidence type="ECO:0000256" key="5">
    <source>
        <dbReference type="ARBA" id="ARBA00022692"/>
    </source>
</evidence>
<name>A0AAV4J788_9GAST</name>
<keyword evidence="9 10" id="KW-0472">Membrane</keyword>
<dbReference type="Proteomes" id="UP000762676">
    <property type="component" value="Unassembled WGS sequence"/>
</dbReference>
<evidence type="ECO:0000256" key="8">
    <source>
        <dbReference type="ARBA" id="ARBA00023034"/>
    </source>
</evidence>
<dbReference type="GO" id="GO:0000139">
    <property type="term" value="C:Golgi membrane"/>
    <property type="evidence" value="ECO:0007669"/>
    <property type="project" value="UniProtKB-SubCell"/>
</dbReference>
<keyword evidence="5 10" id="KW-0812">Transmembrane</keyword>
<proteinExistence type="inferred from homology"/>
<feature type="compositionally biased region" description="Low complexity" evidence="11">
    <location>
        <begin position="143"/>
        <end position="185"/>
    </location>
</feature>
<dbReference type="GO" id="GO:0006493">
    <property type="term" value="P:protein O-linked glycosylation"/>
    <property type="evidence" value="ECO:0007669"/>
    <property type="project" value="TreeGrafter"/>
</dbReference>
<dbReference type="EMBL" id="BMAT01009971">
    <property type="protein sequence ID" value="GFS17332.1"/>
    <property type="molecule type" value="Genomic_DNA"/>
</dbReference>
<feature type="region of interest" description="Disordered" evidence="11">
    <location>
        <begin position="141"/>
        <end position="185"/>
    </location>
</feature>
<dbReference type="Gene3D" id="3.90.550.50">
    <property type="match status" value="1"/>
</dbReference>
<dbReference type="EC" id="2.4.1.-" evidence="10"/>
<organism evidence="12 13">
    <name type="scientific">Elysia marginata</name>
    <dbReference type="NCBI Taxonomy" id="1093978"/>
    <lineage>
        <taxon>Eukaryota</taxon>
        <taxon>Metazoa</taxon>
        <taxon>Spiralia</taxon>
        <taxon>Lophotrochozoa</taxon>
        <taxon>Mollusca</taxon>
        <taxon>Gastropoda</taxon>
        <taxon>Heterobranchia</taxon>
        <taxon>Euthyneura</taxon>
        <taxon>Panpulmonata</taxon>
        <taxon>Sacoglossa</taxon>
        <taxon>Placobranchoidea</taxon>
        <taxon>Plakobranchidae</taxon>
        <taxon>Elysia</taxon>
    </lineage>
</organism>
<keyword evidence="8 10" id="KW-0333">Golgi apparatus</keyword>
<keyword evidence="4" id="KW-0808">Transferase</keyword>
<keyword evidence="3 10" id="KW-0328">Glycosyltransferase</keyword>
<accession>A0AAV4J788</accession>
<feature type="transmembrane region" description="Helical" evidence="10">
    <location>
        <begin position="24"/>
        <end position="43"/>
    </location>
</feature>
<evidence type="ECO:0000313" key="13">
    <source>
        <dbReference type="Proteomes" id="UP000762676"/>
    </source>
</evidence>
<comment type="similarity">
    <text evidence="2 10">Belongs to the glycosyltransferase 31 family.</text>
</comment>
<dbReference type="Pfam" id="PF01762">
    <property type="entry name" value="Galactosyl_T"/>
    <property type="match status" value="1"/>
</dbReference>
<evidence type="ECO:0000256" key="11">
    <source>
        <dbReference type="SAM" id="MobiDB-lite"/>
    </source>
</evidence>
<evidence type="ECO:0000256" key="6">
    <source>
        <dbReference type="ARBA" id="ARBA00022968"/>
    </source>
</evidence>
<evidence type="ECO:0000313" key="12">
    <source>
        <dbReference type="EMBL" id="GFS17332.1"/>
    </source>
</evidence>
<keyword evidence="6 10" id="KW-0735">Signal-anchor</keyword>
<evidence type="ECO:0000256" key="1">
    <source>
        <dbReference type="ARBA" id="ARBA00004323"/>
    </source>
</evidence>
<evidence type="ECO:0000256" key="7">
    <source>
        <dbReference type="ARBA" id="ARBA00022989"/>
    </source>
</evidence>
<dbReference type="PANTHER" id="PTHR11214">
    <property type="entry name" value="BETA-1,3-N-ACETYLGLUCOSAMINYLTRANSFERASE"/>
    <property type="match status" value="1"/>
</dbReference>
<sequence length="412" mass="45701">MKQNYFLPTPETTRVVESPNSRKFRICCIVAMISLCVTLLAPWTHLQNVYTFSGYLDNISKPYYHIVEDDKFGMNSTFFKLHSSKVTHIPENFSISGSQVCAGGVPGVLFVVPSVASAASKQTRVDIRETWASAMYGNPSLQTSSTSTDASSTSTDASSTSTDASSTSTDASSTSTDTSSTSTSTDASLTSTRLAFFFGSSNLSEEEMQSLKNESDTFGDIVVGDFNDTYENLSLKMAVIITWVASRCPHVKAMVKVDMDTFVNVDILLNLIDQLPAEEHPSFVFGNLHNANHPEVMRTGVWSVTETLYPFEFYPKYVYGHSYVLSGPAVKLLAHSFPYFPIIPNEDAFVTGVMAVVLNITRFYHQSFADEAEINIVDRFDKNILTSALVDSETRWKLWDSLKKRKKKDYPA</sequence>
<gene>
    <name evidence="12" type="ORF">ElyMa_004979000</name>
</gene>
<protein>
    <recommendedName>
        <fullName evidence="10">Hexosyltransferase</fullName>
        <ecNumber evidence="10">2.4.1.-</ecNumber>
    </recommendedName>
</protein>
<dbReference type="GO" id="GO:0016758">
    <property type="term" value="F:hexosyltransferase activity"/>
    <property type="evidence" value="ECO:0007669"/>
    <property type="project" value="InterPro"/>
</dbReference>
<dbReference type="InterPro" id="IPR002659">
    <property type="entry name" value="Glyco_trans_31"/>
</dbReference>
<comment type="caution">
    <text evidence="12">The sequence shown here is derived from an EMBL/GenBank/DDBJ whole genome shotgun (WGS) entry which is preliminary data.</text>
</comment>
<comment type="subcellular location">
    <subcellularLocation>
        <location evidence="1 10">Golgi apparatus membrane</location>
        <topology evidence="1 10">Single-pass type II membrane protein</topology>
    </subcellularLocation>
</comment>
<evidence type="ECO:0000256" key="10">
    <source>
        <dbReference type="RuleBase" id="RU363063"/>
    </source>
</evidence>
<evidence type="ECO:0000256" key="9">
    <source>
        <dbReference type="ARBA" id="ARBA00023136"/>
    </source>
</evidence>
<evidence type="ECO:0000256" key="3">
    <source>
        <dbReference type="ARBA" id="ARBA00022676"/>
    </source>
</evidence>
<dbReference type="PANTHER" id="PTHR11214:SF3">
    <property type="entry name" value="BETA-1,3-GALACTOSYLTRANSFERASE 6"/>
    <property type="match status" value="1"/>
</dbReference>
<dbReference type="AlphaFoldDB" id="A0AAV4J788"/>
<reference evidence="12 13" key="1">
    <citation type="journal article" date="2021" name="Elife">
        <title>Chloroplast acquisition without the gene transfer in kleptoplastic sea slugs, Plakobranchus ocellatus.</title>
        <authorList>
            <person name="Maeda T."/>
            <person name="Takahashi S."/>
            <person name="Yoshida T."/>
            <person name="Shimamura S."/>
            <person name="Takaki Y."/>
            <person name="Nagai Y."/>
            <person name="Toyoda A."/>
            <person name="Suzuki Y."/>
            <person name="Arimoto A."/>
            <person name="Ishii H."/>
            <person name="Satoh N."/>
            <person name="Nishiyama T."/>
            <person name="Hasebe M."/>
            <person name="Maruyama T."/>
            <person name="Minagawa J."/>
            <person name="Obokata J."/>
            <person name="Shigenobu S."/>
        </authorList>
    </citation>
    <scope>NUCLEOTIDE SEQUENCE [LARGE SCALE GENOMIC DNA]</scope>
</reference>